<evidence type="ECO:0000313" key="1">
    <source>
        <dbReference type="EMBL" id="MFD2542643.1"/>
    </source>
</evidence>
<keyword evidence="2" id="KW-1185">Reference proteome</keyword>
<proteinExistence type="predicted"/>
<dbReference type="EMBL" id="JBHULM010000011">
    <property type="protein sequence ID" value="MFD2542643.1"/>
    <property type="molecule type" value="Genomic_DNA"/>
</dbReference>
<dbReference type="Proteomes" id="UP001597467">
    <property type="component" value="Unassembled WGS sequence"/>
</dbReference>
<name>A0ABW5K3N6_9FLAO</name>
<accession>A0ABW5K3N6</accession>
<evidence type="ECO:0008006" key="3">
    <source>
        <dbReference type="Google" id="ProtNLM"/>
    </source>
</evidence>
<evidence type="ECO:0000313" key="2">
    <source>
        <dbReference type="Proteomes" id="UP001597467"/>
    </source>
</evidence>
<dbReference type="PROSITE" id="PS51257">
    <property type="entry name" value="PROKAR_LIPOPROTEIN"/>
    <property type="match status" value="1"/>
</dbReference>
<dbReference type="RefSeq" id="WP_379903727.1">
    <property type="nucleotide sequence ID" value="NZ_JBHULM010000011.1"/>
</dbReference>
<comment type="caution">
    <text evidence="1">The sequence shown here is derived from an EMBL/GenBank/DDBJ whole genome shotgun (WGS) entry which is preliminary data.</text>
</comment>
<sequence length="249" mass="28624">MRKILSYLITLTIVCSCVDAPSKTKPESKQWNAIKRVQYLNNRKDSTTWDQEKLKDDKQFIGIGDFGPFELGAFPVPNYNLIGEGSFKGLATLYEELKWENKNIIMNGFSVGKNQLNKDRLKNSKDEVFFQILVLTDTIDTINYKLNQSIVISRNHPDYLGQGFIKTKNNRIDYLAFQTAENNAYAIVNTRLFDLNYGKTILIAPQKDKSLKSLQIKSTPMTTDSIKSHTQKLLLDKEIIEFLKKKKNI</sequence>
<protein>
    <recommendedName>
        <fullName evidence="3">Lipoprotein</fullName>
    </recommendedName>
</protein>
<organism evidence="1 2">
    <name type="scientific">Lacinutrix gracilariae</name>
    <dbReference type="NCBI Taxonomy" id="1747198"/>
    <lineage>
        <taxon>Bacteria</taxon>
        <taxon>Pseudomonadati</taxon>
        <taxon>Bacteroidota</taxon>
        <taxon>Flavobacteriia</taxon>
        <taxon>Flavobacteriales</taxon>
        <taxon>Flavobacteriaceae</taxon>
        <taxon>Lacinutrix</taxon>
    </lineage>
</organism>
<reference evidence="2" key="1">
    <citation type="journal article" date="2019" name="Int. J. Syst. Evol. Microbiol.">
        <title>The Global Catalogue of Microorganisms (GCM) 10K type strain sequencing project: providing services to taxonomists for standard genome sequencing and annotation.</title>
        <authorList>
            <consortium name="The Broad Institute Genomics Platform"/>
            <consortium name="The Broad Institute Genome Sequencing Center for Infectious Disease"/>
            <person name="Wu L."/>
            <person name="Ma J."/>
        </authorList>
    </citation>
    <scope>NUCLEOTIDE SEQUENCE [LARGE SCALE GENOMIC DNA]</scope>
    <source>
        <strain evidence="2">KCTC 42808</strain>
    </source>
</reference>
<gene>
    <name evidence="1" type="ORF">ACFSSB_09975</name>
</gene>